<feature type="non-terminal residue" evidence="1">
    <location>
        <position position="1"/>
    </location>
</feature>
<keyword evidence="2" id="KW-1185">Reference proteome</keyword>
<comment type="caution">
    <text evidence="1">The sequence shown here is derived from an EMBL/GenBank/DDBJ whole genome shotgun (WGS) entry which is preliminary data.</text>
</comment>
<dbReference type="AlphaFoldDB" id="A0AA40BNY5"/>
<evidence type="ECO:0000313" key="2">
    <source>
        <dbReference type="Proteomes" id="UP001172155"/>
    </source>
</evidence>
<accession>A0AA40BNY5</accession>
<organism evidence="1 2">
    <name type="scientific">Schizothecium vesticola</name>
    <dbReference type="NCBI Taxonomy" id="314040"/>
    <lineage>
        <taxon>Eukaryota</taxon>
        <taxon>Fungi</taxon>
        <taxon>Dikarya</taxon>
        <taxon>Ascomycota</taxon>
        <taxon>Pezizomycotina</taxon>
        <taxon>Sordariomycetes</taxon>
        <taxon>Sordariomycetidae</taxon>
        <taxon>Sordariales</taxon>
        <taxon>Schizotheciaceae</taxon>
        <taxon>Schizothecium</taxon>
    </lineage>
</organism>
<sequence>DPDPETLWRRMLALQRTLGCYNSARMRAALEQEDPGEGGVPSRTCLDLLNDSIGALPEEERRRVEAFLHMEGGAGTGKGRGWRGRW</sequence>
<protein>
    <submittedName>
        <fullName evidence="1">Uncharacterized protein</fullName>
    </submittedName>
</protein>
<dbReference type="Proteomes" id="UP001172155">
    <property type="component" value="Unassembled WGS sequence"/>
</dbReference>
<evidence type="ECO:0000313" key="1">
    <source>
        <dbReference type="EMBL" id="KAK0737777.1"/>
    </source>
</evidence>
<feature type="non-terminal residue" evidence="1">
    <location>
        <position position="86"/>
    </location>
</feature>
<dbReference type="EMBL" id="JAUKUD010000007">
    <property type="protein sequence ID" value="KAK0737777.1"/>
    <property type="molecule type" value="Genomic_DNA"/>
</dbReference>
<name>A0AA40BNY5_9PEZI</name>
<reference evidence="1" key="1">
    <citation type="submission" date="2023-06" db="EMBL/GenBank/DDBJ databases">
        <title>Genome-scale phylogeny and comparative genomics of the fungal order Sordariales.</title>
        <authorList>
            <consortium name="Lawrence Berkeley National Laboratory"/>
            <person name="Hensen N."/>
            <person name="Bonometti L."/>
            <person name="Westerberg I."/>
            <person name="Brannstrom I.O."/>
            <person name="Guillou S."/>
            <person name="Cros-Aarteil S."/>
            <person name="Calhoun S."/>
            <person name="Haridas S."/>
            <person name="Kuo A."/>
            <person name="Mondo S."/>
            <person name="Pangilinan J."/>
            <person name="Riley R."/>
            <person name="LaButti K."/>
            <person name="Andreopoulos B."/>
            <person name="Lipzen A."/>
            <person name="Chen C."/>
            <person name="Yanf M."/>
            <person name="Daum C."/>
            <person name="Ng V."/>
            <person name="Clum A."/>
            <person name="Steindorff A."/>
            <person name="Ohm R."/>
            <person name="Martin F."/>
            <person name="Silar P."/>
            <person name="Natvig D."/>
            <person name="Lalanne C."/>
            <person name="Gautier V."/>
            <person name="Ament-velasquez S.L."/>
            <person name="Kruys A."/>
            <person name="Hutchinson M.I."/>
            <person name="Powell A.J."/>
            <person name="Barry K."/>
            <person name="Miller A.N."/>
            <person name="Grigoriev I.V."/>
            <person name="Debuchy R."/>
            <person name="Gladieux P."/>
            <person name="Thoren M.H."/>
            <person name="Johannesson H."/>
        </authorList>
    </citation>
    <scope>NUCLEOTIDE SEQUENCE</scope>
    <source>
        <strain evidence="1">SMH3187-1</strain>
    </source>
</reference>
<gene>
    <name evidence="1" type="ORF">B0T18DRAFT_291989</name>
</gene>
<proteinExistence type="predicted"/>